<dbReference type="EMBL" id="JAAVTK010000024">
    <property type="protein sequence ID" value="NKI91838.1"/>
    <property type="molecule type" value="Genomic_DNA"/>
</dbReference>
<accession>A0ABX1HRC0</accession>
<proteinExistence type="predicted"/>
<evidence type="ECO:0000313" key="2">
    <source>
        <dbReference type="EMBL" id="NKI91838.1"/>
    </source>
</evidence>
<dbReference type="Proteomes" id="UP000717634">
    <property type="component" value="Unassembled WGS sequence"/>
</dbReference>
<keyword evidence="3" id="KW-1185">Reference proteome</keyword>
<feature type="domain" description="NmrA-like" evidence="1">
    <location>
        <begin position="2"/>
        <end position="261"/>
    </location>
</feature>
<keyword evidence="2" id="KW-0560">Oxidoreductase</keyword>
<evidence type="ECO:0000313" key="3">
    <source>
        <dbReference type="Proteomes" id="UP000717634"/>
    </source>
</evidence>
<protein>
    <submittedName>
        <fullName evidence="2">NAD(P)H dehydrogenase (Quinone)</fullName>
        <ecNumber evidence="2">1.6.5.2</ecNumber>
    </submittedName>
</protein>
<organism evidence="2 3">
    <name type="scientific">Hymenobacter artigasi</name>
    <dbReference type="NCBI Taxonomy" id="2719616"/>
    <lineage>
        <taxon>Bacteria</taxon>
        <taxon>Pseudomonadati</taxon>
        <taxon>Bacteroidota</taxon>
        <taxon>Cytophagia</taxon>
        <taxon>Cytophagales</taxon>
        <taxon>Hymenobacteraceae</taxon>
        <taxon>Hymenobacter</taxon>
    </lineage>
</organism>
<name>A0ABX1HRC0_9BACT</name>
<dbReference type="PANTHER" id="PTHR47129:SF1">
    <property type="entry name" value="NMRA-LIKE DOMAIN-CONTAINING PROTEIN"/>
    <property type="match status" value="1"/>
</dbReference>
<dbReference type="GO" id="GO:0003955">
    <property type="term" value="F:NAD(P)H dehydrogenase (quinone) activity"/>
    <property type="evidence" value="ECO:0007669"/>
    <property type="project" value="UniProtKB-EC"/>
</dbReference>
<dbReference type="EC" id="1.6.5.2" evidence="2"/>
<comment type="caution">
    <text evidence="2">The sequence shown here is derived from an EMBL/GenBank/DDBJ whole genome shotgun (WGS) entry which is preliminary data.</text>
</comment>
<dbReference type="InterPro" id="IPR052718">
    <property type="entry name" value="NmrA-type_oxidoreductase"/>
</dbReference>
<dbReference type="PANTHER" id="PTHR47129">
    <property type="entry name" value="QUINONE OXIDOREDUCTASE 2"/>
    <property type="match status" value="1"/>
</dbReference>
<dbReference type="SUPFAM" id="SSF51735">
    <property type="entry name" value="NAD(P)-binding Rossmann-fold domains"/>
    <property type="match status" value="1"/>
</dbReference>
<evidence type="ECO:0000259" key="1">
    <source>
        <dbReference type="Pfam" id="PF05368"/>
    </source>
</evidence>
<dbReference type="InterPro" id="IPR008030">
    <property type="entry name" value="NmrA-like"/>
</dbReference>
<dbReference type="Pfam" id="PF05368">
    <property type="entry name" value="NmrA"/>
    <property type="match status" value="1"/>
</dbReference>
<sequence length="292" mass="31664">MILVTGATGQYGTKVLEHLLHKGIEAQHISALVRDAAKGQTLQDQGIELRVGDYADVDALIQAFQGVDTLLLVSSNDRGAVENRTVHHLNVIHAAKVAQVKHLVYTSFVTKPAFQHAAIADFLTSHAQTEQAIKDSGLPYTILQHGIYLEMIPIFAGGQVAETGIILFPAQEGKASWVLRAELAEAAAHVLTTKGHKNQTYVLANTEATSFQAIAKDLSGSLGKDVRYQSPPVEEFQAILQQVGVPEMYIGMFTMWASAVAQGMLEVEDATLATFLGRQPTTTAQFIKQVYN</sequence>
<reference evidence="2 3" key="1">
    <citation type="submission" date="2020-03" db="EMBL/GenBank/DDBJ databases">
        <title>Genomic Encyclopedia of Type Strains, Phase IV (KMG-V): Genome sequencing to study the core and pangenomes of soil and plant-associated prokaryotes.</title>
        <authorList>
            <person name="Whitman W."/>
        </authorList>
    </citation>
    <scope>NUCLEOTIDE SEQUENCE [LARGE SCALE GENOMIC DNA]</scope>
    <source>
        <strain evidence="2 3">1B</strain>
    </source>
</reference>
<dbReference type="RefSeq" id="WP_168675385.1">
    <property type="nucleotide sequence ID" value="NZ_JAAVTK010000024.1"/>
</dbReference>
<gene>
    <name evidence="2" type="ORF">HBN54_004461</name>
</gene>
<dbReference type="Gene3D" id="3.40.50.720">
    <property type="entry name" value="NAD(P)-binding Rossmann-like Domain"/>
    <property type="match status" value="1"/>
</dbReference>
<dbReference type="InterPro" id="IPR036291">
    <property type="entry name" value="NAD(P)-bd_dom_sf"/>
</dbReference>
<dbReference type="Gene3D" id="3.90.25.10">
    <property type="entry name" value="UDP-galactose 4-epimerase, domain 1"/>
    <property type="match status" value="1"/>
</dbReference>